<evidence type="ECO:0000313" key="3">
    <source>
        <dbReference type="EMBL" id="KZT62645.1"/>
    </source>
</evidence>
<sequence length="248" mass="26276">MSPPASDFHAIDLNSNITPPGLLDSTPHGTGDTDSRNSDNAHANHAGTAGDRGNAEGVGWWACGFGSRVKQEAIASAQDVEASVALLQQATQARSNAYPLSQMSVQARYRELDEYNEDVYIRQHRARGRVYGYDCTTAYLQCFSWCGHGAFLRLQNITLGTTYCCEMTGACCVSCADMVSAGGCAECCCGFFIIVLLLLAVVAIIVGIVLLVLWKTGVIWTAPDSVVGDTLGIVPTAVAAITSALQDA</sequence>
<keyword evidence="2" id="KW-1133">Transmembrane helix</keyword>
<name>A0A165K3W5_9BASI</name>
<evidence type="ECO:0000256" key="1">
    <source>
        <dbReference type="SAM" id="MobiDB-lite"/>
    </source>
</evidence>
<evidence type="ECO:0000256" key="2">
    <source>
        <dbReference type="SAM" id="Phobius"/>
    </source>
</evidence>
<evidence type="ECO:0000313" key="4">
    <source>
        <dbReference type="Proteomes" id="UP000076842"/>
    </source>
</evidence>
<gene>
    <name evidence="3" type="ORF">CALCODRAFT_505418</name>
</gene>
<reference evidence="3 4" key="1">
    <citation type="journal article" date="2016" name="Mol. Biol. Evol.">
        <title>Comparative Genomics of Early-Diverging Mushroom-Forming Fungi Provides Insights into the Origins of Lignocellulose Decay Capabilities.</title>
        <authorList>
            <person name="Nagy L.G."/>
            <person name="Riley R."/>
            <person name="Tritt A."/>
            <person name="Adam C."/>
            <person name="Daum C."/>
            <person name="Floudas D."/>
            <person name="Sun H."/>
            <person name="Yadav J.S."/>
            <person name="Pangilinan J."/>
            <person name="Larsson K.H."/>
            <person name="Matsuura K."/>
            <person name="Barry K."/>
            <person name="Labutti K."/>
            <person name="Kuo R."/>
            <person name="Ohm R.A."/>
            <person name="Bhattacharya S.S."/>
            <person name="Shirouzu T."/>
            <person name="Yoshinaga Y."/>
            <person name="Martin F.M."/>
            <person name="Grigoriev I.V."/>
            <person name="Hibbett D.S."/>
        </authorList>
    </citation>
    <scope>NUCLEOTIDE SEQUENCE [LARGE SCALE GENOMIC DNA]</scope>
    <source>
        <strain evidence="3 4">HHB12733</strain>
    </source>
</reference>
<keyword evidence="2" id="KW-0812">Transmembrane</keyword>
<feature type="region of interest" description="Disordered" evidence="1">
    <location>
        <begin position="1"/>
        <end position="51"/>
    </location>
</feature>
<accession>A0A165K3W5</accession>
<dbReference type="AlphaFoldDB" id="A0A165K3W5"/>
<dbReference type="Proteomes" id="UP000076842">
    <property type="component" value="Unassembled WGS sequence"/>
</dbReference>
<feature type="transmembrane region" description="Helical" evidence="2">
    <location>
        <begin position="190"/>
        <end position="214"/>
    </location>
</feature>
<protein>
    <submittedName>
        <fullName evidence="3">Uncharacterized protein</fullName>
    </submittedName>
</protein>
<proteinExistence type="predicted"/>
<dbReference type="InParanoid" id="A0A165K3W5"/>
<dbReference type="EMBL" id="KV423915">
    <property type="protein sequence ID" value="KZT62645.1"/>
    <property type="molecule type" value="Genomic_DNA"/>
</dbReference>
<keyword evidence="4" id="KW-1185">Reference proteome</keyword>
<keyword evidence="2" id="KW-0472">Membrane</keyword>
<organism evidence="3 4">
    <name type="scientific">Calocera cornea HHB12733</name>
    <dbReference type="NCBI Taxonomy" id="1353952"/>
    <lineage>
        <taxon>Eukaryota</taxon>
        <taxon>Fungi</taxon>
        <taxon>Dikarya</taxon>
        <taxon>Basidiomycota</taxon>
        <taxon>Agaricomycotina</taxon>
        <taxon>Dacrymycetes</taxon>
        <taxon>Dacrymycetales</taxon>
        <taxon>Dacrymycetaceae</taxon>
        <taxon>Calocera</taxon>
    </lineage>
</organism>